<dbReference type="Gene3D" id="1.10.10.60">
    <property type="entry name" value="Homeodomain-like"/>
    <property type="match status" value="1"/>
</dbReference>
<dbReference type="Pfam" id="PF14690">
    <property type="entry name" value="Zn_ribbon_ISL3"/>
    <property type="match status" value="1"/>
</dbReference>
<dbReference type="NCBIfam" id="NF033550">
    <property type="entry name" value="transpos_ISL3"/>
    <property type="match status" value="1"/>
</dbReference>
<dbReference type="InterPro" id="IPR002560">
    <property type="entry name" value="Transposase_DDE"/>
</dbReference>
<dbReference type="EMBL" id="JAPDPJ010000183">
    <property type="protein sequence ID" value="MCW3789733.1"/>
    <property type="molecule type" value="Genomic_DNA"/>
</dbReference>
<evidence type="ECO:0000313" key="4">
    <source>
        <dbReference type="Proteomes" id="UP001209229"/>
    </source>
</evidence>
<feature type="domain" description="Transposase IS204/IS1001/IS1096/IS1165 DDE" evidence="1">
    <location>
        <begin position="130"/>
        <end position="330"/>
    </location>
</feature>
<accession>A0AAE3SHL1</accession>
<evidence type="ECO:0000259" key="1">
    <source>
        <dbReference type="Pfam" id="PF01610"/>
    </source>
</evidence>
<dbReference type="Proteomes" id="UP001209229">
    <property type="component" value="Unassembled WGS sequence"/>
</dbReference>
<feature type="domain" description="Transposase IS204/IS1001/IS1096/IS1165 zinc-finger" evidence="2">
    <location>
        <begin position="11"/>
        <end position="55"/>
    </location>
</feature>
<name>A0AAE3SHL1_9BACT</name>
<dbReference type="RefSeq" id="WP_301193278.1">
    <property type="nucleotide sequence ID" value="NZ_JAPDPJ010000183.1"/>
</dbReference>
<reference evidence="3" key="1">
    <citation type="submission" date="2022-10" db="EMBL/GenBank/DDBJ databases">
        <authorList>
            <person name="Yu W.X."/>
        </authorList>
    </citation>
    <scope>NUCLEOTIDE SEQUENCE</scope>
    <source>
        <strain evidence="3">AAT</strain>
    </source>
</reference>
<dbReference type="InterPro" id="IPR029261">
    <property type="entry name" value="Transposase_Znf"/>
</dbReference>
<gene>
    <name evidence="3" type="ORF">OM075_24955</name>
</gene>
<evidence type="ECO:0000259" key="2">
    <source>
        <dbReference type="Pfam" id="PF14690"/>
    </source>
</evidence>
<dbReference type="PANTHER" id="PTHR33498:SF1">
    <property type="entry name" value="TRANSPOSASE FOR INSERTION SEQUENCE ELEMENT IS1557"/>
    <property type="match status" value="1"/>
</dbReference>
<dbReference type="Pfam" id="PF01610">
    <property type="entry name" value="DDE_Tnp_ISL3"/>
    <property type="match status" value="1"/>
</dbReference>
<comment type="caution">
    <text evidence="3">The sequence shown here is derived from an EMBL/GenBank/DDBJ whole genome shotgun (WGS) entry which is preliminary data.</text>
</comment>
<dbReference type="InterPro" id="IPR047951">
    <property type="entry name" value="Transpos_ISL3"/>
</dbReference>
<dbReference type="AlphaFoldDB" id="A0AAE3SHL1"/>
<keyword evidence="4" id="KW-1185">Reference proteome</keyword>
<sequence>MQLFASLIGKRAKCPICQKYSSSVHGRYQRTITDLPAFEFNVVIILSVRKFKCRNAYCEQKVFTERHSQITSYARRTKRVNEILSNVAIEMTSGSGHKLSERMNLKVSRSTLIRLAHNQTLPKAKGLKVVGVDDWAFRKGISYGTILVDMETSKPIDLLPTRESEDLKRWLEKHPNIEIITRDRASSYSSAIDEVCPQTIQVADRFHLLMNLSDALDTYFKSVSPTINTLIKNKVAELMELNNDSKSVPTPVTKSQSKKSILLERHDSRQIVFEKVKALQKQGYARKKIAKDLGISRNTVRSYFLQEQLTPKVHPLRTNIELFTDYIIPQIKTEGHIIQQIIADIRKMGYSGGNTQAYQYITQLRETTKDSAVNYSEHRSVKIPYIKRLSTRKLAKYIGRNMNRIDDPDERSYLKVLLENIPALKKVRKLVRKFKTMLRKGNEEIEDWIQVIKDSKVNLPGLITFARGLERDIEAVK</sequence>
<feature type="non-terminal residue" evidence="3">
    <location>
        <position position="477"/>
    </location>
</feature>
<protein>
    <submittedName>
        <fullName evidence="3">ISL3 family transposase</fullName>
    </submittedName>
</protein>
<dbReference type="PANTHER" id="PTHR33498">
    <property type="entry name" value="TRANSPOSASE FOR INSERTION SEQUENCE ELEMENT IS1557"/>
    <property type="match status" value="1"/>
</dbReference>
<proteinExistence type="predicted"/>
<organism evidence="3 4">
    <name type="scientific">Plebeiibacterium sediminum</name>
    <dbReference type="NCBI Taxonomy" id="2992112"/>
    <lineage>
        <taxon>Bacteria</taxon>
        <taxon>Pseudomonadati</taxon>
        <taxon>Bacteroidota</taxon>
        <taxon>Bacteroidia</taxon>
        <taxon>Marinilabiliales</taxon>
        <taxon>Marinilabiliaceae</taxon>
        <taxon>Plebeiibacterium</taxon>
    </lineage>
</organism>
<evidence type="ECO:0000313" key="3">
    <source>
        <dbReference type="EMBL" id="MCW3789733.1"/>
    </source>
</evidence>